<name>A0ABY7SNG2_9RHOB</name>
<organism evidence="3 4">
    <name type="scientific">Paracoccus fistulariae</name>
    <dbReference type="NCBI Taxonomy" id="658446"/>
    <lineage>
        <taxon>Bacteria</taxon>
        <taxon>Pseudomonadati</taxon>
        <taxon>Pseudomonadota</taxon>
        <taxon>Alphaproteobacteria</taxon>
        <taxon>Rhodobacterales</taxon>
        <taxon>Paracoccaceae</taxon>
        <taxon>Paracoccus</taxon>
    </lineage>
</organism>
<gene>
    <name evidence="3" type="ORF">JHX87_06360</name>
</gene>
<feature type="region of interest" description="Disordered" evidence="2">
    <location>
        <begin position="119"/>
        <end position="148"/>
    </location>
</feature>
<feature type="compositionally biased region" description="Pro residues" evidence="2">
    <location>
        <begin position="129"/>
        <end position="144"/>
    </location>
</feature>
<keyword evidence="4" id="KW-1185">Reference proteome</keyword>
<feature type="coiled-coil region" evidence="1">
    <location>
        <begin position="266"/>
        <end position="293"/>
    </location>
</feature>
<protein>
    <submittedName>
        <fullName evidence="3">Uncharacterized protein</fullName>
    </submittedName>
</protein>
<evidence type="ECO:0000313" key="4">
    <source>
        <dbReference type="Proteomes" id="UP001219349"/>
    </source>
</evidence>
<dbReference type="Proteomes" id="UP001219349">
    <property type="component" value="Chromosome"/>
</dbReference>
<proteinExistence type="predicted"/>
<sequence>MLKIQAAEEAIWHFAGIFQIADQRGRMWVEYDRISAHKSDIEPSEIIPLDVVTPHPYAIPDYIPDIPYTPPGMVMDQIPLVYSAFYDNLSGPLYFTAPLEEAQAAGLVGGVSALRLRPPVDPPELIVEPPDPPDPPEPPDPPDAAPTLPAPGSVALIVVSQLWLRDDDILDAQKIEGGVVSLMRLDAKMMDLAQQSDQLGIALRPDLPADEMAFRDIAVAFRDMELPEQTIPDATVFICLGTDPEGWFLNGEAVTEAPKLDELLPLYRLEKKAEAEREAEEQAEAKAAKISKDGPTSAGLDGEVITVNADAAHDLILGNNTLVNEVSISAAWIAAPVIATGLGVYSYNIVSQTNVWSDQDTLTGLSAEANGAAPTTSLNYATYQTFSNPIAPRGGDGDAPQFWVTATLKGSLINANWIDQYNLVTDNDMVSVTLNAAETLLLMGENNSLDKISLNELGTQFDVILIDGYVINLNAVIQKNVMVDDDRIMAKGGTEVSVSSGDNLLMNSSTIVQAGKPVYKEMTSDMGNMMAKAGDGPIGLPQSLLNDPALQGLDGVRVLHIQGDMVSLNMIRQTNVLGDSDQVQVFRDQLLEQGGAIKLIAGSNLLMNQATIVEAEYDATIYSGGEIYTDALLYQAELVATDDPLAPPGTSDLASEAVLFLADGMLSDAPEDAEFRPIGADSAISPDAMETVLT</sequence>
<dbReference type="EMBL" id="CP067136">
    <property type="protein sequence ID" value="WCR08434.1"/>
    <property type="molecule type" value="Genomic_DNA"/>
</dbReference>
<evidence type="ECO:0000313" key="3">
    <source>
        <dbReference type="EMBL" id="WCR08434.1"/>
    </source>
</evidence>
<evidence type="ECO:0000256" key="1">
    <source>
        <dbReference type="SAM" id="Coils"/>
    </source>
</evidence>
<evidence type="ECO:0000256" key="2">
    <source>
        <dbReference type="SAM" id="MobiDB-lite"/>
    </source>
</evidence>
<dbReference type="RefSeq" id="WP_271883312.1">
    <property type="nucleotide sequence ID" value="NZ_CP067136.1"/>
</dbReference>
<accession>A0ABY7SNG2</accession>
<reference evidence="3 4" key="1">
    <citation type="submission" date="2021-01" db="EMBL/GenBank/DDBJ databases">
        <title>Biogeographic distribution of Paracoccus.</title>
        <authorList>
            <person name="Hollensteiner J."/>
            <person name="Leineberger J."/>
            <person name="Brinkhoff T."/>
            <person name="Daniel R."/>
        </authorList>
    </citation>
    <scope>NUCLEOTIDE SEQUENCE [LARGE SCALE GENOMIC DNA]</scope>
    <source>
        <strain evidence="3 4">KCTC 22803</strain>
    </source>
</reference>
<keyword evidence="1" id="KW-0175">Coiled coil</keyword>